<accession>A0A482XEZ8</accession>
<dbReference type="PROSITE" id="PS00678">
    <property type="entry name" value="WD_REPEATS_1"/>
    <property type="match status" value="1"/>
</dbReference>
<dbReference type="Proteomes" id="UP000291343">
    <property type="component" value="Unassembled WGS sequence"/>
</dbReference>
<comment type="caution">
    <text evidence="6">The sequence shown here is derived from an EMBL/GenBank/DDBJ whole genome shotgun (WGS) entry which is preliminary data.</text>
</comment>
<keyword evidence="7" id="KW-1185">Reference proteome</keyword>
<evidence type="ECO:0000256" key="4">
    <source>
        <dbReference type="PROSITE-ProRule" id="PRU00221"/>
    </source>
</evidence>
<feature type="repeat" description="WD" evidence="4">
    <location>
        <begin position="93"/>
        <end position="125"/>
    </location>
</feature>
<dbReference type="InterPro" id="IPR019775">
    <property type="entry name" value="WD40_repeat_CS"/>
</dbReference>
<proteinExistence type="predicted"/>
<evidence type="ECO:0000313" key="6">
    <source>
        <dbReference type="EMBL" id="RZF44446.1"/>
    </source>
</evidence>
<protein>
    <submittedName>
        <fullName evidence="6">Uncharacterized protein</fullName>
    </submittedName>
</protein>
<dbReference type="Pfam" id="PF00400">
    <property type="entry name" value="WD40"/>
    <property type="match status" value="3"/>
</dbReference>
<dbReference type="SUPFAM" id="SSF50978">
    <property type="entry name" value="WD40 repeat-like"/>
    <property type="match status" value="1"/>
</dbReference>
<dbReference type="InterPro" id="IPR015943">
    <property type="entry name" value="WD40/YVTN_repeat-like_dom_sf"/>
</dbReference>
<feature type="compositionally biased region" description="Basic and acidic residues" evidence="5">
    <location>
        <begin position="362"/>
        <end position="371"/>
    </location>
</feature>
<dbReference type="SMART" id="SM00320">
    <property type="entry name" value="WD40"/>
    <property type="match status" value="5"/>
</dbReference>
<dbReference type="PROSITE" id="PS50294">
    <property type="entry name" value="WD_REPEATS_REGION"/>
    <property type="match status" value="1"/>
</dbReference>
<reference evidence="6 7" key="1">
    <citation type="journal article" date="2017" name="Gigascience">
        <title>Genome sequence of the small brown planthopper, Laodelphax striatellus.</title>
        <authorList>
            <person name="Zhu J."/>
            <person name="Jiang F."/>
            <person name="Wang X."/>
            <person name="Yang P."/>
            <person name="Bao Y."/>
            <person name="Zhao W."/>
            <person name="Wang W."/>
            <person name="Lu H."/>
            <person name="Wang Q."/>
            <person name="Cui N."/>
            <person name="Li J."/>
            <person name="Chen X."/>
            <person name="Luo L."/>
            <person name="Yu J."/>
            <person name="Kang L."/>
            <person name="Cui F."/>
        </authorList>
    </citation>
    <scope>NUCLEOTIDE SEQUENCE [LARGE SCALE GENOMIC DNA]</scope>
    <source>
        <strain evidence="6">Lst14</strain>
    </source>
</reference>
<gene>
    <name evidence="6" type="ORF">LSTR_LSTR002219</name>
</gene>
<name>A0A482XEZ8_LAOST</name>
<dbReference type="Gene3D" id="2.130.10.10">
    <property type="entry name" value="YVTN repeat-like/Quinoprotein amine dehydrogenase"/>
    <property type="match status" value="2"/>
</dbReference>
<dbReference type="InterPro" id="IPR001680">
    <property type="entry name" value="WD40_rpt"/>
</dbReference>
<evidence type="ECO:0000256" key="5">
    <source>
        <dbReference type="SAM" id="MobiDB-lite"/>
    </source>
</evidence>
<feature type="compositionally biased region" description="Polar residues" evidence="5">
    <location>
        <begin position="383"/>
        <end position="396"/>
    </location>
</feature>
<dbReference type="STRING" id="195883.A0A482XEZ8"/>
<sequence>MKLIVLNLGIIRSDSNTMGYKFEAIIGTYEQFLVGYKLCKVDGERKFVQSFANHSHQGSVKSIAISGKWLASSGSDEIIHIYDMLERKQSGTLMKQNGSVNSIAFTPDTSYLLSGSEDGSIAIFKTGSWHMEKLLKNAHDGEGVTALAVHPTGKMALSLGKDITLKTWNLVKGRSAYTTNLARSGCRLLDLLVWSPDGSHYAVPMNNLVDVFSVALAGVSHTFHLKKKVTAIIFLTDSIVCMGEEDGSISAHSLSTGVECWRVSGAKRVRGIALHKRHLVAACSGGTITAYKLPQPAEQPSLLASIDTGCRITCLTVCGKSFRKIKEENEEVDGSTLGEAVEVAEDDSESEIVVANGTSKRRVNDTDEPALKKKKKKLNNKKSNTLNWTITPTKST</sequence>
<feature type="repeat" description="WD" evidence="4">
    <location>
        <begin position="144"/>
        <end position="178"/>
    </location>
</feature>
<dbReference type="FunCoup" id="A0A482XEZ8">
    <property type="interactions" value="1620"/>
</dbReference>
<evidence type="ECO:0000256" key="3">
    <source>
        <dbReference type="ARBA" id="ARBA00045213"/>
    </source>
</evidence>
<evidence type="ECO:0000256" key="2">
    <source>
        <dbReference type="ARBA" id="ARBA00022737"/>
    </source>
</evidence>
<dbReference type="PANTHER" id="PTHR44675:SF1">
    <property type="entry name" value="P21-ACTIVATED PROTEIN KINASE-INTERACTING PROTEIN 1"/>
    <property type="match status" value="1"/>
</dbReference>
<dbReference type="OrthoDB" id="308449at2759"/>
<keyword evidence="2" id="KW-0677">Repeat</keyword>
<dbReference type="InterPro" id="IPR051959">
    <property type="entry name" value="PAK1-Kinase_Regulator"/>
</dbReference>
<dbReference type="AlphaFoldDB" id="A0A482XEZ8"/>
<comment type="function">
    <text evidence="3">Negatively regulates the PAK1 kinase. PAK1 is a member of the PAK kinase family, which has been shown to play a positive role in the regulation of signaling pathways involving MAPK8 and RELA. PAK1 exists as an inactive homodimer, which is activated by binding of small GTPases such as CDC42 to an N-terminal regulatory domain. PAK1IP1 also binds to the N-terminus of PAK1, and inhibits the specific activation of PAK1 by CDC42. May be involved in ribosomal large subunit assembly.</text>
</comment>
<dbReference type="PROSITE" id="PS50082">
    <property type="entry name" value="WD_REPEATS_2"/>
    <property type="match status" value="2"/>
</dbReference>
<dbReference type="PANTHER" id="PTHR44675">
    <property type="entry name" value="PAK1 INTERACTING PROTEIN 1"/>
    <property type="match status" value="1"/>
</dbReference>
<dbReference type="SMR" id="A0A482XEZ8"/>
<dbReference type="InParanoid" id="A0A482XEZ8"/>
<keyword evidence="1 4" id="KW-0853">WD repeat</keyword>
<organism evidence="6 7">
    <name type="scientific">Laodelphax striatellus</name>
    <name type="common">Small brown planthopper</name>
    <name type="synonym">Delphax striatella</name>
    <dbReference type="NCBI Taxonomy" id="195883"/>
    <lineage>
        <taxon>Eukaryota</taxon>
        <taxon>Metazoa</taxon>
        <taxon>Ecdysozoa</taxon>
        <taxon>Arthropoda</taxon>
        <taxon>Hexapoda</taxon>
        <taxon>Insecta</taxon>
        <taxon>Pterygota</taxon>
        <taxon>Neoptera</taxon>
        <taxon>Paraneoptera</taxon>
        <taxon>Hemiptera</taxon>
        <taxon>Auchenorrhyncha</taxon>
        <taxon>Fulgoroidea</taxon>
        <taxon>Delphacidae</taxon>
        <taxon>Criomorphinae</taxon>
        <taxon>Laodelphax</taxon>
    </lineage>
</organism>
<feature type="region of interest" description="Disordered" evidence="5">
    <location>
        <begin position="359"/>
        <end position="396"/>
    </location>
</feature>
<dbReference type="InterPro" id="IPR036322">
    <property type="entry name" value="WD40_repeat_dom_sf"/>
</dbReference>
<evidence type="ECO:0000313" key="7">
    <source>
        <dbReference type="Proteomes" id="UP000291343"/>
    </source>
</evidence>
<evidence type="ECO:0000256" key="1">
    <source>
        <dbReference type="ARBA" id="ARBA00022574"/>
    </source>
</evidence>
<dbReference type="EMBL" id="QKKF02010496">
    <property type="protein sequence ID" value="RZF44446.1"/>
    <property type="molecule type" value="Genomic_DNA"/>
</dbReference>